<dbReference type="PROSITE" id="PS50883">
    <property type="entry name" value="EAL"/>
    <property type="match status" value="1"/>
</dbReference>
<dbReference type="Gene3D" id="1.10.3210.10">
    <property type="entry name" value="Hypothetical protein af1432"/>
    <property type="match status" value="1"/>
</dbReference>
<dbReference type="Gene3D" id="3.20.20.450">
    <property type="entry name" value="EAL domain"/>
    <property type="match status" value="1"/>
</dbReference>
<dbReference type="PANTHER" id="PTHR33525">
    <property type="match status" value="1"/>
</dbReference>
<feature type="domain" description="HDOD" evidence="2">
    <location>
        <begin position="210"/>
        <end position="399"/>
    </location>
</feature>
<dbReference type="SMART" id="SM00052">
    <property type="entry name" value="EAL"/>
    <property type="match status" value="1"/>
</dbReference>
<dbReference type="InterPro" id="IPR001633">
    <property type="entry name" value="EAL_dom"/>
</dbReference>
<dbReference type="InterPro" id="IPR013976">
    <property type="entry name" value="HDOD"/>
</dbReference>
<reference evidence="3" key="1">
    <citation type="journal article" date="2021" name="ISME J.">
        <title>Genomic evolution of the class Acidithiobacillia: deep-branching Proteobacteria living in extreme acidic conditions.</title>
        <authorList>
            <person name="Moya-Beltran A."/>
            <person name="Beard S."/>
            <person name="Rojas-Villalobos C."/>
            <person name="Issotta F."/>
            <person name="Gallardo Y."/>
            <person name="Ulloa R."/>
            <person name="Giaveno A."/>
            <person name="Degli Esposti M."/>
            <person name="Johnson D.B."/>
            <person name="Quatrini R."/>
        </authorList>
    </citation>
    <scope>NUCLEOTIDE SEQUENCE</scope>
    <source>
        <strain evidence="3">VAN18-1</strain>
    </source>
</reference>
<evidence type="ECO:0000259" key="1">
    <source>
        <dbReference type="PROSITE" id="PS50883"/>
    </source>
</evidence>
<dbReference type="RefSeq" id="WP_215885800.1">
    <property type="nucleotide sequence ID" value="NZ_JAAXYO010000199.1"/>
</dbReference>
<proteinExistence type="predicted"/>
<protein>
    <submittedName>
        <fullName evidence="3">EAL domain-containing protein</fullName>
    </submittedName>
</protein>
<keyword evidence="4" id="KW-1185">Reference proteome</keyword>
<dbReference type="Proteomes" id="UP001197378">
    <property type="component" value="Unassembled WGS sequence"/>
</dbReference>
<sequence length="416" mass="47052">MTEESDIIAANLDLVARQAILDAKGNVQAYELLAREEYSPTEDPFLASAQVLVKVFSIYQLEQLLDGKKAFINFTNSLFDEKTLELFPCDRVVPEFTITESPSREFLGKIQYLKKAGFRIAIDRFSGKAWEVPLLPWMNYVKIDVNAIAAADMQNLVKLVRAQKYATRMPLLIATRVETREQAANCFAAGFDWSQGYFFMRPQVVSNRHVGNDQRNLFQLLNLLSGDGPIDEIEEGFRRDPALSVQLLRYLNSAGMRRGREIDSIRQALLVLGRVPLQRWLTLLMFTSQGPRKHSLLAMASSRARLAELLRQESTHLEQSSEALHRSFLVGMLSLVDALFDQPLMDILKELKLHPSITTALLERDGEDGVLLQLLESIERGDYPAMQQWATRVGVPVESVNRLALEAMAWTAALPR</sequence>
<evidence type="ECO:0000313" key="3">
    <source>
        <dbReference type="EMBL" id="MBU2789380.1"/>
    </source>
</evidence>
<evidence type="ECO:0000313" key="4">
    <source>
        <dbReference type="Proteomes" id="UP001197378"/>
    </source>
</evidence>
<organism evidence="3 4">
    <name type="scientific">Igneacidithiobacillus copahuensis</name>
    <dbReference type="NCBI Taxonomy" id="2724909"/>
    <lineage>
        <taxon>Bacteria</taxon>
        <taxon>Pseudomonadati</taxon>
        <taxon>Pseudomonadota</taxon>
        <taxon>Acidithiobacillia</taxon>
        <taxon>Acidithiobacillales</taxon>
        <taxon>Acidithiobacillaceae</taxon>
        <taxon>Igneacidithiobacillus</taxon>
    </lineage>
</organism>
<evidence type="ECO:0000259" key="2">
    <source>
        <dbReference type="PROSITE" id="PS51833"/>
    </source>
</evidence>
<dbReference type="InterPro" id="IPR052340">
    <property type="entry name" value="RNase_Y/CdgJ"/>
</dbReference>
<dbReference type="InterPro" id="IPR014408">
    <property type="entry name" value="dGMP_Pdiesterase_EAL/HD-GYP"/>
</dbReference>
<dbReference type="Pfam" id="PF00563">
    <property type="entry name" value="EAL"/>
    <property type="match status" value="1"/>
</dbReference>
<dbReference type="Pfam" id="PF08668">
    <property type="entry name" value="HDOD"/>
    <property type="match status" value="1"/>
</dbReference>
<feature type="domain" description="EAL" evidence="1">
    <location>
        <begin position="1"/>
        <end position="216"/>
    </location>
</feature>
<dbReference type="InterPro" id="IPR035919">
    <property type="entry name" value="EAL_sf"/>
</dbReference>
<gene>
    <name evidence="3" type="ORF">HFQ13_14415</name>
</gene>
<dbReference type="EMBL" id="JAAXYO010000199">
    <property type="protein sequence ID" value="MBU2789380.1"/>
    <property type="molecule type" value="Genomic_DNA"/>
</dbReference>
<accession>A0AAE3CL82</accession>
<dbReference type="SUPFAM" id="SSF109604">
    <property type="entry name" value="HD-domain/PDEase-like"/>
    <property type="match status" value="1"/>
</dbReference>
<dbReference type="PANTHER" id="PTHR33525:SF4">
    <property type="entry name" value="CYCLIC DI-GMP PHOSPHODIESTERASE CDGJ"/>
    <property type="match status" value="1"/>
</dbReference>
<name>A0AAE3CL82_9PROT</name>
<dbReference type="PROSITE" id="PS51833">
    <property type="entry name" value="HDOD"/>
    <property type="match status" value="1"/>
</dbReference>
<dbReference type="AlphaFoldDB" id="A0AAE3CL82"/>
<comment type="caution">
    <text evidence="3">The sequence shown here is derived from an EMBL/GenBank/DDBJ whole genome shotgun (WGS) entry which is preliminary data.</text>
</comment>
<dbReference type="SUPFAM" id="SSF141868">
    <property type="entry name" value="EAL domain-like"/>
    <property type="match status" value="1"/>
</dbReference>
<dbReference type="PIRSF" id="PIRSF003180">
    <property type="entry name" value="DiGMPpdiest_YuxH"/>
    <property type="match status" value="1"/>
</dbReference>